<proteinExistence type="predicted"/>
<keyword evidence="6" id="KW-1185">Reference proteome</keyword>
<feature type="compositionally biased region" description="Polar residues" evidence="3">
    <location>
        <begin position="1012"/>
        <end position="1035"/>
    </location>
</feature>
<feature type="compositionally biased region" description="Polar residues" evidence="3">
    <location>
        <begin position="1407"/>
        <end position="1421"/>
    </location>
</feature>
<feature type="compositionally biased region" description="Basic and acidic residues" evidence="3">
    <location>
        <begin position="59"/>
        <end position="80"/>
    </location>
</feature>
<evidence type="ECO:0000313" key="6">
    <source>
        <dbReference type="Proteomes" id="UP000594263"/>
    </source>
</evidence>
<evidence type="ECO:0000256" key="1">
    <source>
        <dbReference type="ARBA" id="ARBA00022801"/>
    </source>
</evidence>
<feature type="region of interest" description="Disordered" evidence="3">
    <location>
        <begin position="1386"/>
        <end position="1423"/>
    </location>
</feature>
<evidence type="ECO:0000313" key="5">
    <source>
        <dbReference type="EnsemblPlants" id="Kaladp0048s0033.5.v1.1"/>
    </source>
</evidence>
<evidence type="ECO:0000256" key="3">
    <source>
        <dbReference type="SAM" id="MobiDB-lite"/>
    </source>
</evidence>
<feature type="compositionally biased region" description="Low complexity" evidence="3">
    <location>
        <begin position="1"/>
        <end position="15"/>
    </location>
</feature>
<protein>
    <recommendedName>
        <fullName evidence="4">Helicase C-terminal domain-containing protein</fullName>
    </recommendedName>
</protein>
<sequence>MRQSSSSKESSPSLRRSARETMGKNSVTPVKSNMPLRSPMKRKSERLEKNSPEGSSSLRKSERVEKRNTPSPLKRSDRGKSLPPSSSHDKFEKISTLSNAKGKKGRDEEKSSQDGQPKRRRLDARRFKALFIEQKKKPAIPVRASICEASPAELGPLERMSSDNQFENESNMHCIDADDIEHHDAVRDSAKALDSDSAYVSRSGDKENVLSGRCASSLKRHRFAEYWVPARLSNLQLEQYCAELLSNSMSLRSSSRSDPVGALRKLLSTLRKICSHPFLIDPTLSSTLEGDPDVTKHLNVGIKASGKLQLLDTMLLEIEKRGLRVLILYESIDGRDRTGDILEDFLRLKYGENSFEHVDGGRSVPSKKQAALNKFNDKDSGRFIFLLETRACFSSIKLSSVDAVIIHNSDWNPVNDVRALQKIVINSQHDPMNVFRLFLPQTVEENAMILAQHNVTIDTINQSNRDKLLISGASDLFNELESFHHVAAPASTVISYMESSLVQGSGCIEQVEQSTHPSNSTAVADDVCIPSDVLNGAAVESGDMLEESKKLHDAQKTFFMLKPELQKLCELLNMSEDVKNMAEWFLEYVMENHDVSKEPVTLLQAFQLSVCWIAASLRNQKINYKASLGLARQHLKFSCSDDETDYVYLKMVFFKELFIQSASNDKANGLAHVKALGVVDGEKLMVRVIKQIKKKCRQRMELLIQKQLKEREELQKSSDGETAQLERDYKVEVAVVRSIHAHNPSIAADKLKVLEDQYCKKLEESKNNLNIRLKTLEEKHSSERDKENEVTSGWKEDIVKEQVEILCKVRRNDSENRKIKCISKEQVGVLDGHKNGCLLENHELLKSRPELLTGRVGNGQLRIPDASTIFPTAAPEAINSVGDSVLLTSAEVLQEHSTGSIAEKGQLPRGQATNSVETLASAIDSLQLSASANSIPGSLLSDALPVNVPQLRSNDNTVSIRHESEAPSTDPVLPPPSAPDKEVDNSSPIEFPSLQTDNVMPPCQLNVEAPVTEQQPGLPSSTITPSSDQPDSNIQLDQSCYSETDCSNVEPSAAEAVHHLPQSPPVDASSSQINPGLSLLEVQPSRGIGSTQNADAPNLHIDNNIENPNFSSSTSAVSVSCISPTNIAISRSTSLPGPRVTHAMSDFANGFVPGATIASAVSSCAPMPSYLDPFQVELERIQKEADHSIKIYEELKQQLRSECEKEIEEMVAQIRKKYETKNLELDAAFVCKKNELDAYHNKVYMNRMLTEAFRNKCMDPKVSAPPGLQDGMQHQMPGPPLESAQRLAPVASSTGQTPGNLQALPSLVQAGAPSPLSLSSAAATSRNLQAAQNPFRPSGPTAAATQNPLRPGGTAAPSLFSTAHTSGTPQTTRNNHVRVGVAIGTPPVAPLPRSTTPSSSGLPPTSQYPRHSLGTSPTAEATMSRPVQVVNHSSAMFSSNSSRPVSTTSIAHPPVNLHSVSGIRAPPPHLRSRVSQSLAPNSTFSACTPRPSTQPQYSNVTLTAPSISIGSASAHQLQSEVENRPGNGSTVNVPHSRAEVPSSRPPPQSQTMHPPTLPNNGNIQSAPHISVSATAEVVCISDDE</sequence>
<keyword evidence="1" id="KW-0378">Hydrolase</keyword>
<evidence type="ECO:0000259" key="4">
    <source>
        <dbReference type="PROSITE" id="PS51194"/>
    </source>
</evidence>
<feature type="compositionally biased region" description="Polar residues" evidence="3">
    <location>
        <begin position="985"/>
        <end position="998"/>
    </location>
</feature>
<dbReference type="Gramene" id="Kaladp0048s0033.2.v1.1">
    <property type="protein sequence ID" value="Kaladp0048s0033.2.v1.1"/>
    <property type="gene ID" value="Kaladp0048s0033.v1.1"/>
</dbReference>
<feature type="compositionally biased region" description="Low complexity" evidence="3">
    <location>
        <begin position="1435"/>
        <end position="1449"/>
    </location>
</feature>
<dbReference type="CDD" id="cd18793">
    <property type="entry name" value="SF2_C_SNF"/>
    <property type="match status" value="1"/>
</dbReference>
<feature type="coiled-coil region" evidence="2">
    <location>
        <begin position="759"/>
        <end position="786"/>
    </location>
</feature>
<feature type="coiled-coil region" evidence="2">
    <location>
        <begin position="1178"/>
        <end position="1216"/>
    </location>
</feature>
<feature type="domain" description="Helicase C-terminal" evidence="4">
    <location>
        <begin position="310"/>
        <end position="468"/>
    </location>
</feature>
<evidence type="ECO:0000256" key="2">
    <source>
        <dbReference type="SAM" id="Coils"/>
    </source>
</evidence>
<feature type="compositionally biased region" description="Polar residues" evidence="3">
    <location>
        <begin position="1549"/>
        <end position="1571"/>
    </location>
</feature>
<dbReference type="InterPro" id="IPR001650">
    <property type="entry name" value="Helicase_C-like"/>
</dbReference>
<organism evidence="5 6">
    <name type="scientific">Kalanchoe fedtschenkoi</name>
    <name type="common">Lavender scallops</name>
    <name type="synonym">South American air plant</name>
    <dbReference type="NCBI Taxonomy" id="63787"/>
    <lineage>
        <taxon>Eukaryota</taxon>
        <taxon>Viridiplantae</taxon>
        <taxon>Streptophyta</taxon>
        <taxon>Embryophyta</taxon>
        <taxon>Tracheophyta</taxon>
        <taxon>Spermatophyta</taxon>
        <taxon>Magnoliopsida</taxon>
        <taxon>eudicotyledons</taxon>
        <taxon>Gunneridae</taxon>
        <taxon>Pentapetalae</taxon>
        <taxon>Saxifragales</taxon>
        <taxon>Crassulaceae</taxon>
        <taxon>Kalanchoe</taxon>
    </lineage>
</organism>
<dbReference type="Gene3D" id="6.10.250.1310">
    <property type="match status" value="1"/>
</dbReference>
<dbReference type="PANTHER" id="PTHR35116:SF2">
    <property type="entry name" value="ATP-DEPENDENT HELICASE FAMILY PROTEIN-RELATED"/>
    <property type="match status" value="1"/>
</dbReference>
<dbReference type="InterPro" id="IPR039322">
    <property type="entry name" value="MOM1"/>
</dbReference>
<feature type="region of interest" description="Disordered" evidence="3">
    <location>
        <begin position="1052"/>
        <end position="1073"/>
    </location>
</feature>
<feature type="compositionally biased region" description="Polar residues" evidence="3">
    <location>
        <begin position="1291"/>
        <end position="1300"/>
    </location>
</feature>
<dbReference type="PANTHER" id="PTHR35116">
    <property type="entry name" value="HELICASE PROTEIN MOM1"/>
    <property type="match status" value="1"/>
</dbReference>
<dbReference type="Pfam" id="PF00271">
    <property type="entry name" value="Helicase_C"/>
    <property type="match status" value="1"/>
</dbReference>
<dbReference type="Gramene" id="Kaladp0048s0033.5.v1.1">
    <property type="protein sequence ID" value="Kaladp0048s0033.5.v1.1"/>
    <property type="gene ID" value="Kaladp0048s0033.v1.1"/>
</dbReference>
<keyword evidence="2" id="KW-0175">Coiled coil</keyword>
<dbReference type="EnsemblPlants" id="Kaladp0048s0033.5.v1.1">
    <property type="protein sequence ID" value="Kaladp0048s0033.5.v1.1"/>
    <property type="gene ID" value="Kaladp0048s0033.v1.1"/>
</dbReference>
<dbReference type="Gene3D" id="3.40.50.300">
    <property type="entry name" value="P-loop containing nucleotide triphosphate hydrolases"/>
    <property type="match status" value="1"/>
</dbReference>
<feature type="region of interest" description="Disordered" evidence="3">
    <location>
        <begin position="1435"/>
        <end position="1498"/>
    </location>
</feature>
<feature type="compositionally biased region" description="Polar residues" evidence="3">
    <location>
        <begin position="1513"/>
        <end position="1533"/>
    </location>
</feature>
<dbReference type="SUPFAM" id="SSF52540">
    <property type="entry name" value="P-loop containing nucleoside triphosphate hydrolases"/>
    <property type="match status" value="1"/>
</dbReference>
<dbReference type="InterPro" id="IPR056882">
    <property type="entry name" value="MOM1_dom"/>
</dbReference>
<dbReference type="GO" id="GO:0031507">
    <property type="term" value="P:heterochromatin formation"/>
    <property type="evidence" value="ECO:0007669"/>
    <property type="project" value="InterPro"/>
</dbReference>
<feature type="region of interest" description="Disordered" evidence="3">
    <location>
        <begin position="1"/>
        <end position="123"/>
    </location>
</feature>
<feature type="region of interest" description="Disordered" evidence="3">
    <location>
        <begin position="961"/>
        <end position="1035"/>
    </location>
</feature>
<dbReference type="Proteomes" id="UP000594263">
    <property type="component" value="Unplaced"/>
</dbReference>
<feature type="region of interest" description="Disordered" evidence="3">
    <location>
        <begin position="1513"/>
        <end position="1571"/>
    </location>
</feature>
<feature type="region of interest" description="Disordered" evidence="3">
    <location>
        <begin position="1264"/>
        <end position="1373"/>
    </location>
</feature>
<feature type="compositionally biased region" description="Polar residues" evidence="3">
    <location>
        <begin position="1473"/>
        <end position="1498"/>
    </location>
</feature>
<dbReference type="InterPro" id="IPR049730">
    <property type="entry name" value="SNF2/RAD54-like_C"/>
</dbReference>
<name>A0A7N0TYD2_KALFE</name>
<feature type="compositionally biased region" description="Polar residues" evidence="3">
    <location>
        <begin position="1359"/>
        <end position="1373"/>
    </location>
</feature>
<dbReference type="InterPro" id="IPR027417">
    <property type="entry name" value="P-loop_NTPase"/>
</dbReference>
<dbReference type="Pfam" id="PF25029">
    <property type="entry name" value="MOM1"/>
    <property type="match status" value="1"/>
</dbReference>
<dbReference type="GO" id="GO:0016787">
    <property type="term" value="F:hydrolase activity"/>
    <property type="evidence" value="ECO:0007669"/>
    <property type="project" value="UniProtKB-KW"/>
</dbReference>
<reference evidence="5" key="1">
    <citation type="submission" date="2021-01" db="UniProtKB">
        <authorList>
            <consortium name="EnsemblPlants"/>
        </authorList>
    </citation>
    <scope>IDENTIFICATION</scope>
</reference>
<feature type="compositionally biased region" description="Low complexity" evidence="3">
    <location>
        <begin position="1312"/>
        <end position="1323"/>
    </location>
</feature>
<accession>A0A7N0TYD2</accession>
<dbReference type="EnsemblPlants" id="Kaladp0048s0033.2.v1.1">
    <property type="protein sequence ID" value="Kaladp0048s0033.2.v1.1"/>
    <property type="gene ID" value="Kaladp0048s0033.v1.1"/>
</dbReference>
<feature type="compositionally biased region" description="Low complexity" evidence="3">
    <location>
        <begin position="1391"/>
        <end position="1405"/>
    </location>
</feature>
<dbReference type="PROSITE" id="PS51194">
    <property type="entry name" value="HELICASE_CTER"/>
    <property type="match status" value="1"/>
</dbReference>